<evidence type="ECO:0000259" key="1">
    <source>
        <dbReference type="Pfam" id="PF15919"/>
    </source>
</evidence>
<proteinExistence type="predicted"/>
<organism evidence="2 3">
    <name type="scientific">Massilia arenae</name>
    <dbReference type="NCBI Taxonomy" id="2603288"/>
    <lineage>
        <taxon>Bacteria</taxon>
        <taxon>Pseudomonadati</taxon>
        <taxon>Pseudomonadota</taxon>
        <taxon>Betaproteobacteria</taxon>
        <taxon>Burkholderiales</taxon>
        <taxon>Oxalobacteraceae</taxon>
        <taxon>Telluria group</taxon>
        <taxon>Massilia</taxon>
    </lineage>
</organism>
<dbReference type="InterPro" id="IPR035069">
    <property type="entry name" value="TTHA1013/TTHA0281-like"/>
</dbReference>
<keyword evidence="3" id="KW-1185">Reference proteome</keyword>
<name>A0A5C7G3B3_9BURK</name>
<dbReference type="Pfam" id="PF15919">
    <property type="entry name" value="HicB_lk_antitox"/>
    <property type="match status" value="1"/>
</dbReference>
<dbReference type="Gene3D" id="3.30.160.250">
    <property type="match status" value="1"/>
</dbReference>
<protein>
    <recommendedName>
        <fullName evidence="1">HicB-like antitoxin of toxin-antitoxin system domain-containing protein</fullName>
    </recommendedName>
</protein>
<gene>
    <name evidence="2" type="ORF">FVD38_12710</name>
</gene>
<evidence type="ECO:0000313" key="3">
    <source>
        <dbReference type="Proteomes" id="UP000321413"/>
    </source>
</evidence>
<reference evidence="2 3" key="1">
    <citation type="submission" date="2019-08" db="EMBL/GenBank/DDBJ databases">
        <title>Massilia golmudensis sp. nov., isolated from sand in the Qinghai-Tibetan Plateau.</title>
        <authorList>
            <person name="Zhang B."/>
        </authorList>
    </citation>
    <scope>NUCLEOTIDE SEQUENCE [LARGE SCALE GENOMIC DNA]</scope>
    <source>
        <strain evidence="2 3">GEM5</strain>
    </source>
</reference>
<comment type="caution">
    <text evidence="2">The sequence shown here is derived from an EMBL/GenBank/DDBJ whole genome shotgun (WGS) entry which is preliminary data.</text>
</comment>
<dbReference type="Proteomes" id="UP000321413">
    <property type="component" value="Unassembled WGS sequence"/>
</dbReference>
<feature type="domain" description="HicB-like antitoxin of toxin-antitoxin system" evidence="1">
    <location>
        <begin position="21"/>
        <end position="107"/>
    </location>
</feature>
<sequence length="108" mass="11938">MRMLTGIDFIADTRRHNMELPIALHKDENSIYGVTVPDLPGCYSSGHSIDDAIENARAAIYQHCDVLARDGKTVQINASSIQDLLVDEEYASAIWAVVSIDTSKFEGR</sequence>
<dbReference type="SUPFAM" id="SSF143100">
    <property type="entry name" value="TTHA1013/TTHA0281-like"/>
    <property type="match status" value="1"/>
</dbReference>
<evidence type="ECO:0000313" key="2">
    <source>
        <dbReference type="EMBL" id="TXF99361.1"/>
    </source>
</evidence>
<dbReference type="InterPro" id="IPR031807">
    <property type="entry name" value="HicB-like"/>
</dbReference>
<accession>A0A5C7G3B3</accession>
<dbReference type="AlphaFoldDB" id="A0A5C7G3B3"/>
<dbReference type="EMBL" id="VPFD01000013">
    <property type="protein sequence ID" value="TXF99361.1"/>
    <property type="molecule type" value="Genomic_DNA"/>
</dbReference>